<evidence type="ECO:0000256" key="3">
    <source>
        <dbReference type="ARBA" id="ARBA00022989"/>
    </source>
</evidence>
<feature type="transmembrane region" description="Helical" evidence="9">
    <location>
        <begin position="189"/>
        <end position="211"/>
    </location>
</feature>
<dbReference type="PANTHER" id="PTHR24243">
    <property type="entry name" value="G-PROTEIN COUPLED RECEPTOR"/>
    <property type="match status" value="1"/>
</dbReference>
<protein>
    <recommendedName>
        <fullName evidence="10">G-protein coupled receptors family 1 profile domain-containing protein</fullName>
    </recommendedName>
</protein>
<keyword evidence="3 9" id="KW-1133">Transmembrane helix</keyword>
<dbReference type="PRINTS" id="PR00237">
    <property type="entry name" value="GPCRRHODOPSN"/>
</dbReference>
<feature type="transmembrane region" description="Helical" evidence="9">
    <location>
        <begin position="580"/>
        <end position="599"/>
    </location>
</feature>
<feature type="transmembrane region" description="Helical" evidence="9">
    <location>
        <begin position="59"/>
        <end position="79"/>
    </location>
</feature>
<feature type="domain" description="G-protein coupled receptors family 1 profile" evidence="10">
    <location>
        <begin position="38"/>
        <end position="206"/>
    </location>
</feature>
<feature type="transmembrane region" description="Helical" evidence="9">
    <location>
        <begin position="25"/>
        <end position="47"/>
    </location>
</feature>
<keyword evidence="6 8" id="KW-0675">Receptor</keyword>
<comment type="similarity">
    <text evidence="8">Belongs to the G-protein coupled receptor 1 family.</text>
</comment>
<evidence type="ECO:0000256" key="8">
    <source>
        <dbReference type="RuleBase" id="RU000688"/>
    </source>
</evidence>
<feature type="domain" description="G-protein coupled receptors family 1 profile" evidence="10">
    <location>
        <begin position="202"/>
        <end position="378"/>
    </location>
</feature>
<evidence type="ECO:0000256" key="6">
    <source>
        <dbReference type="ARBA" id="ARBA00023170"/>
    </source>
</evidence>
<dbReference type="PROSITE" id="PS50262">
    <property type="entry name" value="G_PROTEIN_RECEP_F1_2"/>
    <property type="match status" value="3"/>
</dbReference>
<keyword evidence="5 9" id="KW-0472">Membrane</keyword>
<evidence type="ECO:0000313" key="12">
    <source>
        <dbReference type="Proteomes" id="UP001159427"/>
    </source>
</evidence>
<dbReference type="EMBL" id="CALNXI010002394">
    <property type="protein sequence ID" value="CAH3187150.1"/>
    <property type="molecule type" value="Genomic_DNA"/>
</dbReference>
<dbReference type="Pfam" id="PF00001">
    <property type="entry name" value="7tm_1"/>
    <property type="match status" value="3"/>
</dbReference>
<keyword evidence="12" id="KW-1185">Reference proteome</keyword>
<feature type="transmembrane region" description="Helical" evidence="9">
    <location>
        <begin position="141"/>
        <end position="159"/>
    </location>
</feature>
<evidence type="ECO:0000256" key="5">
    <source>
        <dbReference type="ARBA" id="ARBA00023136"/>
    </source>
</evidence>
<accession>A0ABN8S806</accession>
<dbReference type="CDD" id="cd00637">
    <property type="entry name" value="7tm_classA_rhodopsin-like"/>
    <property type="match status" value="3"/>
</dbReference>
<evidence type="ECO:0000256" key="4">
    <source>
        <dbReference type="ARBA" id="ARBA00023040"/>
    </source>
</evidence>
<reference evidence="11 12" key="1">
    <citation type="submission" date="2022-05" db="EMBL/GenBank/DDBJ databases">
        <authorList>
            <consortium name="Genoscope - CEA"/>
            <person name="William W."/>
        </authorList>
    </citation>
    <scope>NUCLEOTIDE SEQUENCE [LARGE SCALE GENOMIC DNA]</scope>
</reference>
<name>A0ABN8S806_9CNID</name>
<comment type="caution">
    <text evidence="11">The sequence shown here is derived from an EMBL/GenBank/DDBJ whole genome shotgun (WGS) entry which is preliminary data.</text>
</comment>
<dbReference type="InterPro" id="IPR017452">
    <property type="entry name" value="GPCR_Rhodpsn_7TM"/>
</dbReference>
<evidence type="ECO:0000256" key="9">
    <source>
        <dbReference type="SAM" id="Phobius"/>
    </source>
</evidence>
<feature type="transmembrane region" description="Helical" evidence="9">
    <location>
        <begin position="450"/>
        <end position="468"/>
    </location>
</feature>
<sequence>MNSTSNGSSKSWSCLNFTALKIGGTLIYCLIIIVSLAANSLIVIIVCKTPNLKKPINYFIANMALSDLLFPIFVIPWRLSNLHTNYSFPIGGQLGQALCKLIPFFSNVSIVVSTQNLILIAVDRFGAVVFPLRSPLIRSKLCPFFILATWMFAIVFISPDFMNSTANGSSGSWSCFDQLNSTALKIGGTVTYCLIFIVSLVANSLIVMIVYKTPNLRKPINFFIANMASSDVLYAIFWVPWNLSHLHSNSFLIVGQLGQALCKLVPFFRNVSTVVSIQNLILIAVDRFGAMVFPLRSPLIRSKLCPLFILATWIVAVAVNSPYLFTLELVEYLQGTWCVIEWKKAFGESSSYASFLLAYFILFMYIPVLSNESFLTAYEQFHSYVAKLSMNSTVNGSIKSCFEAQLNSNELKIGGTVTLCLIFIVSLAGDSLIVIIVYKTPNLRKPINYFIVNMASSDLLFPIFRVPWRMFYLHTKDSFLVGGQLGQALYKLVPFFGDVSFVVSIQNLILIAVDRFGAVVFPLRSPLIRSKLFPLFILATWIVAVAVNSPFLFANELVESPERNWCVTKWKKLGQALCKLVYFFSTVSFTVSVQNLILIAVDRFGAVVFPLRSPIIRSKLCPFFILATWIVAVAVNSPDLFTFELVEYPDRTSCVQKWNKAFGESSSFASF</sequence>
<feature type="transmembrane region" description="Helical" evidence="9">
    <location>
        <begin position="620"/>
        <end position="637"/>
    </location>
</feature>
<evidence type="ECO:0000259" key="10">
    <source>
        <dbReference type="PROSITE" id="PS50262"/>
    </source>
</evidence>
<keyword evidence="2 8" id="KW-0812">Transmembrane</keyword>
<comment type="subcellular location">
    <subcellularLocation>
        <location evidence="1">Membrane</location>
        <topology evidence="1">Multi-pass membrane protein</topology>
    </subcellularLocation>
</comment>
<keyword evidence="7 8" id="KW-0807">Transducer</keyword>
<dbReference type="Gene3D" id="1.20.1070.10">
    <property type="entry name" value="Rhodopsin 7-helix transmembrane proteins"/>
    <property type="match status" value="4"/>
</dbReference>
<evidence type="ECO:0000256" key="2">
    <source>
        <dbReference type="ARBA" id="ARBA00022692"/>
    </source>
</evidence>
<feature type="transmembrane region" description="Helical" evidence="9">
    <location>
        <begin position="101"/>
        <end position="120"/>
    </location>
</feature>
<feature type="transmembrane region" description="Helical" evidence="9">
    <location>
        <begin position="532"/>
        <end position="553"/>
    </location>
</feature>
<feature type="transmembrane region" description="Helical" evidence="9">
    <location>
        <begin position="307"/>
        <end position="330"/>
    </location>
</feature>
<dbReference type="Proteomes" id="UP001159427">
    <property type="component" value="Unassembled WGS sequence"/>
</dbReference>
<dbReference type="SUPFAM" id="SSF81321">
    <property type="entry name" value="Family A G protein-coupled receptor-like"/>
    <property type="match status" value="4"/>
</dbReference>
<feature type="transmembrane region" description="Helical" evidence="9">
    <location>
        <begin position="488"/>
        <end position="511"/>
    </location>
</feature>
<evidence type="ECO:0000256" key="7">
    <source>
        <dbReference type="ARBA" id="ARBA00023224"/>
    </source>
</evidence>
<dbReference type="PROSITE" id="PS00237">
    <property type="entry name" value="G_PROTEIN_RECEP_F1_1"/>
    <property type="match status" value="3"/>
</dbReference>
<feature type="non-terminal residue" evidence="11">
    <location>
        <position position="671"/>
    </location>
</feature>
<feature type="transmembrane region" description="Helical" evidence="9">
    <location>
        <begin position="351"/>
        <end position="368"/>
    </location>
</feature>
<keyword evidence="4 8" id="KW-0297">G-protein coupled receptor</keyword>
<organism evidence="11 12">
    <name type="scientific">Porites evermanni</name>
    <dbReference type="NCBI Taxonomy" id="104178"/>
    <lineage>
        <taxon>Eukaryota</taxon>
        <taxon>Metazoa</taxon>
        <taxon>Cnidaria</taxon>
        <taxon>Anthozoa</taxon>
        <taxon>Hexacorallia</taxon>
        <taxon>Scleractinia</taxon>
        <taxon>Fungiina</taxon>
        <taxon>Poritidae</taxon>
        <taxon>Porites</taxon>
    </lineage>
</organism>
<feature type="domain" description="G-protein coupled receptors family 1 profile" evidence="10">
    <location>
        <begin position="429"/>
        <end position="611"/>
    </location>
</feature>
<dbReference type="InterPro" id="IPR000276">
    <property type="entry name" value="GPCR_Rhodpsn"/>
</dbReference>
<feature type="transmembrane region" description="Helical" evidence="9">
    <location>
        <begin position="413"/>
        <end position="438"/>
    </location>
</feature>
<dbReference type="PANTHER" id="PTHR24243:SF208">
    <property type="entry name" value="PYROKININ-1 RECEPTOR"/>
    <property type="match status" value="1"/>
</dbReference>
<evidence type="ECO:0000256" key="1">
    <source>
        <dbReference type="ARBA" id="ARBA00004141"/>
    </source>
</evidence>
<evidence type="ECO:0000313" key="11">
    <source>
        <dbReference type="EMBL" id="CAH3187150.1"/>
    </source>
</evidence>
<feature type="transmembrane region" description="Helical" evidence="9">
    <location>
        <begin position="223"/>
        <end position="241"/>
    </location>
</feature>
<proteinExistence type="inferred from homology"/>
<gene>
    <name evidence="11" type="ORF">PEVE_00017357</name>
</gene>